<organism evidence="1 2">
    <name type="scientific">Chryseobacterium endophyticum</name>
    <dbReference type="NCBI Taxonomy" id="1854762"/>
    <lineage>
        <taxon>Bacteria</taxon>
        <taxon>Pseudomonadati</taxon>
        <taxon>Bacteroidota</taxon>
        <taxon>Flavobacteriia</taxon>
        <taxon>Flavobacteriales</taxon>
        <taxon>Weeksellaceae</taxon>
        <taxon>Chryseobacterium group</taxon>
        <taxon>Chryseobacterium</taxon>
    </lineage>
</organism>
<keyword evidence="2" id="KW-1185">Reference proteome</keyword>
<gene>
    <name evidence="1" type="ORF">AAFP95_01950</name>
</gene>
<reference evidence="1 2" key="1">
    <citation type="submission" date="2024-04" db="EMBL/GenBank/DDBJ databases">
        <title>Genome sequencing and assembly of rice foliar adapted Chryseobacterium endophyticum OsEnb-ALM-A6.</title>
        <authorList>
            <person name="Kumar S."/>
            <person name="Javed M."/>
            <person name="Chouhan V."/>
            <person name="Charishma K."/>
            <person name="Patel A."/>
            <person name="Kumar M."/>
            <person name="Sahu K.P."/>
            <person name="Kumar A."/>
        </authorList>
    </citation>
    <scope>NUCLEOTIDE SEQUENCE [LARGE SCALE GENOMIC DNA]</scope>
    <source>
        <strain evidence="1 2">OsEnb-ALM-A6</strain>
    </source>
</reference>
<accession>A0AAU6WQG2</accession>
<sequence length="208" mass="24307">MNLPTITDIKIKNSSGNKNSNTILVSTRKFDPNTHRIILRVNKKFYDDLEHHIKELVIDQGDIQSQLPRMNESLTIYAQLYDYKNNRIVCTKKKDFVKTLGSWELALGNSIINISNDYFNLFWNSNRKVVKVNGPFDKDGKLQAEVKPGERYYFTAEPNQKLHSVELLSAKWAYRYDDGELIKFKNHNEIISNGFNMMDCIFHNEPKK</sequence>
<evidence type="ECO:0000313" key="2">
    <source>
        <dbReference type="Proteomes" id="UP001463665"/>
    </source>
</evidence>
<evidence type="ECO:0000313" key="1">
    <source>
        <dbReference type="EMBL" id="XAO74828.1"/>
    </source>
</evidence>
<dbReference type="Proteomes" id="UP001463665">
    <property type="component" value="Chromosome"/>
</dbReference>
<protein>
    <submittedName>
        <fullName evidence="1">Uncharacterized protein</fullName>
    </submittedName>
</protein>
<name>A0AAU6WQG2_9FLAO</name>
<dbReference type="EMBL" id="CP154834">
    <property type="protein sequence ID" value="XAO74828.1"/>
    <property type="molecule type" value="Genomic_DNA"/>
</dbReference>
<dbReference type="AlphaFoldDB" id="A0AAU6WQG2"/>
<proteinExistence type="predicted"/>
<dbReference type="RefSeq" id="WP_345766792.1">
    <property type="nucleotide sequence ID" value="NZ_CP154834.1"/>
</dbReference>